<evidence type="ECO:0000259" key="3">
    <source>
        <dbReference type="PROSITE" id="PS50887"/>
    </source>
</evidence>
<reference evidence="4 5" key="1">
    <citation type="submission" date="2024-06" db="EMBL/GenBank/DDBJ databases">
        <title>Draft genome sequence of Geodermatophilus badlandi, a novel member of the Geodermatophilaceae isolated from badland sedimentary rocks in the Red desert, Wyoming, USA.</title>
        <authorList>
            <person name="Ben Tekaya S."/>
            <person name="Nouioui I."/>
            <person name="Flores G.M."/>
            <person name="Shaal M.N."/>
            <person name="Bredoire F."/>
            <person name="Basile F."/>
            <person name="Van Diepen L."/>
            <person name="Ward N.L."/>
        </authorList>
    </citation>
    <scope>NUCLEOTIDE SEQUENCE [LARGE SCALE GENOMIC DNA]</scope>
    <source>
        <strain evidence="4 5">WL48A</strain>
    </source>
</reference>
<feature type="transmembrane region" description="Helical" evidence="2">
    <location>
        <begin position="102"/>
        <end position="120"/>
    </location>
</feature>
<feature type="transmembrane region" description="Helical" evidence="2">
    <location>
        <begin position="157"/>
        <end position="175"/>
    </location>
</feature>
<dbReference type="EC" id="2.7.7.65" evidence="4"/>
<dbReference type="InterPro" id="IPR043128">
    <property type="entry name" value="Rev_trsase/Diguanyl_cyclase"/>
</dbReference>
<dbReference type="InterPro" id="IPR029787">
    <property type="entry name" value="Nucleotide_cyclase"/>
</dbReference>
<name>A0ABV3XM07_9ACTN</name>
<protein>
    <submittedName>
        <fullName evidence="4">Diguanylate cyclase</fullName>
        <ecNumber evidence="4">2.7.7.65</ecNumber>
    </submittedName>
</protein>
<dbReference type="PANTHER" id="PTHR45138:SF9">
    <property type="entry name" value="DIGUANYLATE CYCLASE DGCM-RELATED"/>
    <property type="match status" value="1"/>
</dbReference>
<evidence type="ECO:0000313" key="4">
    <source>
        <dbReference type="EMBL" id="MEX5721614.1"/>
    </source>
</evidence>
<feature type="domain" description="GGDEF" evidence="3">
    <location>
        <begin position="291"/>
        <end position="422"/>
    </location>
</feature>
<feature type="transmembrane region" description="Helical" evidence="2">
    <location>
        <begin position="211"/>
        <end position="228"/>
    </location>
</feature>
<keyword evidence="4" id="KW-0808">Transferase</keyword>
<dbReference type="CDD" id="cd01949">
    <property type="entry name" value="GGDEF"/>
    <property type="match status" value="1"/>
</dbReference>
<comment type="caution">
    <text evidence="4">The sequence shown here is derived from an EMBL/GenBank/DDBJ whole genome shotgun (WGS) entry which is preliminary data.</text>
</comment>
<dbReference type="InterPro" id="IPR050469">
    <property type="entry name" value="Diguanylate_Cyclase"/>
</dbReference>
<feature type="transmembrane region" description="Helical" evidence="2">
    <location>
        <begin position="182"/>
        <end position="199"/>
    </location>
</feature>
<accession>A0ABV3XM07</accession>
<gene>
    <name evidence="4" type="ORF">ABQ292_24985</name>
</gene>
<dbReference type="NCBIfam" id="TIGR00254">
    <property type="entry name" value="GGDEF"/>
    <property type="match status" value="1"/>
</dbReference>
<feature type="transmembrane region" description="Helical" evidence="2">
    <location>
        <begin position="73"/>
        <end position="90"/>
    </location>
</feature>
<dbReference type="Pfam" id="PF00990">
    <property type="entry name" value="GGDEF"/>
    <property type="match status" value="1"/>
</dbReference>
<evidence type="ECO:0000313" key="5">
    <source>
        <dbReference type="Proteomes" id="UP001560045"/>
    </source>
</evidence>
<keyword evidence="2" id="KW-1133">Transmembrane helix</keyword>
<feature type="region of interest" description="Disordered" evidence="1">
    <location>
        <begin position="1"/>
        <end position="57"/>
    </location>
</feature>
<evidence type="ECO:0000256" key="1">
    <source>
        <dbReference type="SAM" id="MobiDB-lite"/>
    </source>
</evidence>
<keyword evidence="5" id="KW-1185">Reference proteome</keyword>
<dbReference type="InterPro" id="IPR000160">
    <property type="entry name" value="GGDEF_dom"/>
</dbReference>
<dbReference type="SMART" id="SM00267">
    <property type="entry name" value="GGDEF"/>
    <property type="match status" value="1"/>
</dbReference>
<organism evidence="4 5">
    <name type="scientific">Geodermatophilus maliterrae</name>
    <dbReference type="NCBI Taxonomy" id="3162531"/>
    <lineage>
        <taxon>Bacteria</taxon>
        <taxon>Bacillati</taxon>
        <taxon>Actinomycetota</taxon>
        <taxon>Actinomycetes</taxon>
        <taxon>Geodermatophilales</taxon>
        <taxon>Geodermatophilaceae</taxon>
        <taxon>Geodermatophilus</taxon>
    </lineage>
</organism>
<sequence length="426" mass="44850">MSTSAPHRAPAGPRRAPSVRAGRVGGRSARPGLRDGGPSGPPDRRAGDRRRHEVAADDPEVVAELTRRARSSGIVLAVTAMVVLPAWSPVDLYLEPDRAGTFIAVRLLCVLPMLVALWLLVRRPLGRRRPELVTTVLVLGVVQVDVLWMLLQVDHSVAYALGLAPALFGSGGVLAGPARWTVGLGVVTWAGLVAAALVAGDTLPGDELVTVAVHLATATVIAGVMHGVRQKLSLREVRTTVGLHREQDRTRRLLTRLERLSEEDPLTGLANRRRWDAELDAACAVSRRSGQPVAVVLVDLDRFKQVNDRHGHAGGDAALRAVADLLRAAVRGGDVVARLGGDELAVLLPGGPEERAVELAERVRLATLALELPGFDPGELTVSLGVAAAAGTDASPAVLTARADSCLYAAKGTRNAVGTTTRLTTA</sequence>
<feature type="compositionally biased region" description="Low complexity" evidence="1">
    <location>
        <begin position="8"/>
        <end position="31"/>
    </location>
</feature>
<dbReference type="Gene3D" id="3.30.70.270">
    <property type="match status" value="1"/>
</dbReference>
<evidence type="ECO:0000256" key="2">
    <source>
        <dbReference type="SAM" id="Phobius"/>
    </source>
</evidence>
<dbReference type="EMBL" id="JBFNXQ010000145">
    <property type="protein sequence ID" value="MEX5721614.1"/>
    <property type="molecule type" value="Genomic_DNA"/>
</dbReference>
<keyword evidence="2" id="KW-0812">Transmembrane</keyword>
<dbReference type="RefSeq" id="WP_369210413.1">
    <property type="nucleotide sequence ID" value="NZ_JBFNXQ010000145.1"/>
</dbReference>
<dbReference type="PANTHER" id="PTHR45138">
    <property type="entry name" value="REGULATORY COMPONENTS OF SENSORY TRANSDUCTION SYSTEM"/>
    <property type="match status" value="1"/>
</dbReference>
<feature type="compositionally biased region" description="Basic and acidic residues" evidence="1">
    <location>
        <begin position="42"/>
        <end position="55"/>
    </location>
</feature>
<dbReference type="PROSITE" id="PS50887">
    <property type="entry name" value="GGDEF"/>
    <property type="match status" value="1"/>
</dbReference>
<feature type="transmembrane region" description="Helical" evidence="2">
    <location>
        <begin position="132"/>
        <end position="151"/>
    </location>
</feature>
<dbReference type="GO" id="GO:0052621">
    <property type="term" value="F:diguanylate cyclase activity"/>
    <property type="evidence" value="ECO:0007669"/>
    <property type="project" value="UniProtKB-EC"/>
</dbReference>
<dbReference type="Proteomes" id="UP001560045">
    <property type="component" value="Unassembled WGS sequence"/>
</dbReference>
<proteinExistence type="predicted"/>
<keyword evidence="4" id="KW-0548">Nucleotidyltransferase</keyword>
<keyword evidence="2" id="KW-0472">Membrane</keyword>
<dbReference type="SUPFAM" id="SSF55073">
    <property type="entry name" value="Nucleotide cyclase"/>
    <property type="match status" value="1"/>
</dbReference>